<dbReference type="InterPro" id="IPR007197">
    <property type="entry name" value="rSAM"/>
</dbReference>
<proteinExistence type="predicted"/>
<dbReference type="EMBL" id="VDGT01000004">
    <property type="protein sequence ID" value="TNM32251.1"/>
    <property type="molecule type" value="Genomic_DNA"/>
</dbReference>
<comment type="cofactor">
    <cofactor evidence="5">
        <name>[4Fe-4S] cluster</name>
        <dbReference type="ChEBI" id="CHEBI:49883"/>
    </cofactor>
    <text evidence="5">Binds 1 [4Fe-4S] cluster. The cluster is coordinated with 3 cysteines and an exchangeable S-adenosyl-L-methionine.</text>
</comment>
<dbReference type="InterPro" id="IPR013785">
    <property type="entry name" value="Aldolase_TIM"/>
</dbReference>
<dbReference type="PROSITE" id="PS51918">
    <property type="entry name" value="RADICAL_SAM"/>
    <property type="match status" value="1"/>
</dbReference>
<comment type="caution">
    <text evidence="9">The sequence shown here is derived from an EMBL/GenBank/DDBJ whole genome shotgun (WGS) entry which is preliminary data.</text>
</comment>
<dbReference type="RefSeq" id="WP_139642094.1">
    <property type="nucleotide sequence ID" value="NZ_BAAAZS010000018.1"/>
</dbReference>
<dbReference type="Pfam" id="PF04055">
    <property type="entry name" value="Radical_SAM"/>
    <property type="match status" value="1"/>
</dbReference>
<feature type="binding site" evidence="5">
    <location>
        <position position="53"/>
    </location>
    <ligand>
        <name>[4Fe-4S] cluster</name>
        <dbReference type="ChEBI" id="CHEBI:49883"/>
        <note>4Fe-4S-S-AdoMet</note>
    </ligand>
</feature>
<name>A0A5C4V900_9ACTN</name>
<sequence length="351" mass="38520">MLDERDVTELLLLRGAEQEQLFARARAARHKVFGDGVVVRGVSEITNQCRVNCDFCPMRRDNTRHNSDFRMDAERLVDTAASIRASDIDVVFFQGGEIPQTTRVVAEAIPGVRALYGDRVEILLNLGNKRRDEYARLRELGATSYILKFETGDPELNRRMRHESLESRLKCLTDLLDLGYRVGTGSIVGLPGQDVAAVARDLVLARDLGVHMASVAPFIPAPDTPLAAHPPGDVELTLNAIAVSRLLDPSWLIPSVSALSKRADEGQYRGLRAGANVMTVNFTPDEQRDRYLIYGRDRFVVRRDYAGEVIARAGLTRSGSVFLDAEPAEVGEPATHGNPPATAAHRAPGVA</sequence>
<dbReference type="PIRSF" id="PIRSF004762">
    <property type="entry name" value="CHP00423"/>
    <property type="match status" value="1"/>
</dbReference>
<evidence type="ECO:0000256" key="5">
    <source>
        <dbReference type="PIRSR" id="PIRSR004762-1"/>
    </source>
</evidence>
<dbReference type="AlphaFoldDB" id="A0A5C4V900"/>
<feature type="binding site" evidence="6">
    <location>
        <position position="55"/>
    </location>
    <ligand>
        <name>S-adenosyl-L-methionine</name>
        <dbReference type="ChEBI" id="CHEBI:59789"/>
    </ligand>
</feature>
<feature type="binding site" evidence="6">
    <location>
        <position position="161"/>
    </location>
    <ligand>
        <name>S-adenosyl-L-methionine</name>
        <dbReference type="ChEBI" id="CHEBI:59789"/>
    </ligand>
</feature>
<evidence type="ECO:0000256" key="4">
    <source>
        <dbReference type="ARBA" id="ARBA00023014"/>
    </source>
</evidence>
<feature type="region of interest" description="Disordered" evidence="7">
    <location>
        <begin position="330"/>
        <end position="351"/>
    </location>
</feature>
<dbReference type="SFLD" id="SFLDG01060">
    <property type="entry name" value="BATS_domain_containing"/>
    <property type="match status" value="1"/>
</dbReference>
<dbReference type="Proteomes" id="UP000311713">
    <property type="component" value="Unassembled WGS sequence"/>
</dbReference>
<dbReference type="SMART" id="SM00729">
    <property type="entry name" value="Elp3"/>
    <property type="match status" value="1"/>
</dbReference>
<dbReference type="CDD" id="cd01335">
    <property type="entry name" value="Radical_SAM"/>
    <property type="match status" value="1"/>
</dbReference>
<dbReference type="PANTHER" id="PTHR43726">
    <property type="entry name" value="3-METHYLORNITHINE SYNTHASE"/>
    <property type="match status" value="1"/>
</dbReference>
<keyword evidence="3 5" id="KW-0408">Iron</keyword>
<dbReference type="InterPro" id="IPR034422">
    <property type="entry name" value="HydE/PylB-like"/>
</dbReference>
<dbReference type="InterPro" id="IPR006638">
    <property type="entry name" value="Elp3/MiaA/NifB-like_rSAM"/>
</dbReference>
<organism evidence="9 10">
    <name type="scientific">Streptomyces sedi</name>
    <dbReference type="NCBI Taxonomy" id="555059"/>
    <lineage>
        <taxon>Bacteria</taxon>
        <taxon>Bacillati</taxon>
        <taxon>Actinomycetota</taxon>
        <taxon>Actinomycetes</taxon>
        <taxon>Kitasatosporales</taxon>
        <taxon>Streptomycetaceae</taxon>
        <taxon>Streptomyces</taxon>
    </lineage>
</organism>
<feature type="binding site" evidence="6">
    <location>
        <position position="279"/>
    </location>
    <ligand>
        <name>(3R)-3-methyl-D-ornithine</name>
        <dbReference type="ChEBI" id="CHEBI:64642"/>
    </ligand>
</feature>
<dbReference type="Gene3D" id="3.20.20.70">
    <property type="entry name" value="Aldolase class I"/>
    <property type="match status" value="1"/>
</dbReference>
<evidence type="ECO:0000256" key="2">
    <source>
        <dbReference type="ARBA" id="ARBA00022723"/>
    </source>
</evidence>
<keyword evidence="1 5" id="KW-0949">S-adenosyl-L-methionine</keyword>
<dbReference type="GO" id="GO:0016740">
    <property type="term" value="F:transferase activity"/>
    <property type="evidence" value="ECO:0007669"/>
    <property type="project" value="TreeGrafter"/>
</dbReference>
<protein>
    <submittedName>
        <fullName evidence="9">Radical SAM protein</fullName>
    </submittedName>
</protein>
<dbReference type="SFLD" id="SFLDS00029">
    <property type="entry name" value="Radical_SAM"/>
    <property type="match status" value="1"/>
</dbReference>
<feature type="domain" description="Radical SAM core" evidence="8">
    <location>
        <begin position="35"/>
        <end position="257"/>
    </location>
</feature>
<evidence type="ECO:0000313" key="10">
    <source>
        <dbReference type="Proteomes" id="UP000311713"/>
    </source>
</evidence>
<feature type="binding site" evidence="6">
    <location>
        <position position="168"/>
    </location>
    <ligand>
        <name>S-adenosyl-L-methionine</name>
        <dbReference type="ChEBI" id="CHEBI:59789"/>
    </ligand>
</feature>
<evidence type="ECO:0000256" key="1">
    <source>
        <dbReference type="ARBA" id="ARBA00022691"/>
    </source>
</evidence>
<dbReference type="GO" id="GO:0051539">
    <property type="term" value="F:4 iron, 4 sulfur cluster binding"/>
    <property type="evidence" value="ECO:0007669"/>
    <property type="project" value="UniProtKB-KW"/>
</dbReference>
<keyword evidence="10" id="KW-1185">Reference proteome</keyword>
<feature type="binding site" evidence="5">
    <location>
        <position position="56"/>
    </location>
    <ligand>
        <name>[4Fe-4S] cluster</name>
        <dbReference type="ChEBI" id="CHEBI:49883"/>
        <note>4Fe-4S-S-AdoMet</note>
    </ligand>
</feature>
<keyword evidence="2" id="KW-0479">Metal-binding</keyword>
<accession>A0A5C4V900</accession>
<reference evidence="9 10" key="1">
    <citation type="submission" date="2019-06" db="EMBL/GenBank/DDBJ databases">
        <title>Draft genome of Streptomyces sedi sp. JCM16909.</title>
        <authorList>
            <person name="Klykleung N."/>
            <person name="Tanasupawat S."/>
            <person name="Kudo T."/>
            <person name="Yuki M."/>
            <person name="Ohkuma M."/>
        </authorList>
    </citation>
    <scope>NUCLEOTIDE SEQUENCE [LARGE SCALE GENOMIC DNA]</scope>
    <source>
        <strain evidence="9 10">JCM 16909</strain>
    </source>
</reference>
<evidence type="ECO:0000256" key="6">
    <source>
        <dbReference type="PIRSR" id="PIRSR004762-2"/>
    </source>
</evidence>
<dbReference type="SUPFAM" id="SSF102114">
    <property type="entry name" value="Radical SAM enzymes"/>
    <property type="match status" value="1"/>
</dbReference>
<evidence type="ECO:0000256" key="7">
    <source>
        <dbReference type="SAM" id="MobiDB-lite"/>
    </source>
</evidence>
<evidence type="ECO:0000313" key="9">
    <source>
        <dbReference type="EMBL" id="TNM32251.1"/>
    </source>
</evidence>
<dbReference type="OrthoDB" id="9786826at2"/>
<gene>
    <name evidence="9" type="ORF">FH715_07615</name>
</gene>
<feature type="binding site" evidence="5">
    <location>
        <position position="49"/>
    </location>
    <ligand>
        <name>[4Fe-4S] cluster</name>
        <dbReference type="ChEBI" id="CHEBI:49883"/>
        <note>4Fe-4S-S-AdoMet</note>
    </ligand>
</feature>
<dbReference type="PANTHER" id="PTHR43726:SF1">
    <property type="entry name" value="BIOTIN SYNTHASE"/>
    <property type="match status" value="1"/>
</dbReference>
<evidence type="ECO:0000256" key="3">
    <source>
        <dbReference type="ARBA" id="ARBA00023004"/>
    </source>
</evidence>
<feature type="binding site" evidence="6">
    <location>
        <position position="150"/>
    </location>
    <ligand>
        <name>S-adenosyl-L-methionine</name>
        <dbReference type="ChEBI" id="CHEBI:59789"/>
    </ligand>
</feature>
<dbReference type="InterPro" id="IPR058240">
    <property type="entry name" value="rSAM_sf"/>
</dbReference>
<keyword evidence="5" id="KW-0004">4Fe-4S</keyword>
<dbReference type="SFLD" id="SFLDG01280">
    <property type="entry name" value="HydE/PylB-like"/>
    <property type="match status" value="1"/>
</dbReference>
<dbReference type="GO" id="GO:0046872">
    <property type="term" value="F:metal ion binding"/>
    <property type="evidence" value="ECO:0007669"/>
    <property type="project" value="UniProtKB-KW"/>
</dbReference>
<keyword evidence="4 5" id="KW-0411">Iron-sulfur</keyword>
<evidence type="ECO:0000259" key="8">
    <source>
        <dbReference type="PROSITE" id="PS51918"/>
    </source>
</evidence>